<organism evidence="2 3">
    <name type="scientific">Shewanella pneumatophori</name>
    <dbReference type="NCBI Taxonomy" id="314092"/>
    <lineage>
        <taxon>Bacteria</taxon>
        <taxon>Pseudomonadati</taxon>
        <taxon>Pseudomonadota</taxon>
        <taxon>Gammaproteobacteria</taxon>
        <taxon>Alteromonadales</taxon>
        <taxon>Shewanellaceae</taxon>
        <taxon>Shewanella</taxon>
    </lineage>
</organism>
<dbReference type="AlphaFoldDB" id="A0A9X1ZFC6"/>
<name>A0A9X1ZFC6_9GAMM</name>
<sequence>MSNRTSGFKSLVKQHIESQNLTSEGFAKISALFENKQPVLEALSKEQAMAKADLDEINPNADRALASELTSTATAKTALVGHGKRVKSLVAVMLAVTGCALLAIVLNTSLELDWQQSFVNAESQINGDGVTSNMARKIAEEVATNHIKMKPLEIQAAQLSSLRNYFTELDFTLVNSRQINSTSQMLGGRYCSIQGLTAAQIRFNDNNRLVTLYEVQYDSARYGKLPNIDNGDLPIQLVVRGVDIAIWVERGLLMATASSES</sequence>
<dbReference type="Proteomes" id="UP001139293">
    <property type="component" value="Unassembled WGS sequence"/>
</dbReference>
<reference evidence="2" key="1">
    <citation type="submission" date="2022-01" db="EMBL/GenBank/DDBJ databases">
        <title>Whole genome-based taxonomy of the Shewanellaceae.</title>
        <authorList>
            <person name="Martin-Rodriguez A.J."/>
        </authorList>
    </citation>
    <scope>NUCLEOTIDE SEQUENCE</scope>
    <source>
        <strain evidence="2">KCTC 23973</strain>
    </source>
</reference>
<feature type="transmembrane region" description="Helical" evidence="1">
    <location>
        <begin position="89"/>
        <end position="110"/>
    </location>
</feature>
<keyword evidence="3" id="KW-1185">Reference proteome</keyword>
<keyword evidence="1" id="KW-0812">Transmembrane</keyword>
<comment type="caution">
    <text evidence="2">The sequence shown here is derived from an EMBL/GenBank/DDBJ whole genome shotgun (WGS) entry which is preliminary data.</text>
</comment>
<evidence type="ECO:0008006" key="4">
    <source>
        <dbReference type="Google" id="ProtNLM"/>
    </source>
</evidence>
<keyword evidence="1" id="KW-1133">Transmembrane helix</keyword>
<proteinExistence type="predicted"/>
<protein>
    <recommendedName>
        <fullName evidence="4">DUF3379 domain-containing protein</fullName>
    </recommendedName>
</protein>
<dbReference type="EMBL" id="JAKILB010000015">
    <property type="protein sequence ID" value="MCL1140516.1"/>
    <property type="molecule type" value="Genomic_DNA"/>
</dbReference>
<dbReference type="RefSeq" id="WP_248951520.1">
    <property type="nucleotide sequence ID" value="NZ_JAKILB010000015.1"/>
</dbReference>
<evidence type="ECO:0000313" key="2">
    <source>
        <dbReference type="EMBL" id="MCL1140516.1"/>
    </source>
</evidence>
<keyword evidence="1" id="KW-0472">Membrane</keyword>
<evidence type="ECO:0000256" key="1">
    <source>
        <dbReference type="SAM" id="Phobius"/>
    </source>
</evidence>
<accession>A0A9X1ZFC6</accession>
<gene>
    <name evidence="2" type="ORF">L2740_18435</name>
</gene>
<evidence type="ECO:0000313" key="3">
    <source>
        <dbReference type="Proteomes" id="UP001139293"/>
    </source>
</evidence>